<protein>
    <submittedName>
        <fullName evidence="1">Uncharacterized protein</fullName>
    </submittedName>
</protein>
<name>A0A7W8IGK1_9BACT</name>
<organism evidence="1 2">
    <name type="scientific">Tunturiibacter empetritectus</name>
    <dbReference type="NCBI Taxonomy" id="3069691"/>
    <lineage>
        <taxon>Bacteria</taxon>
        <taxon>Pseudomonadati</taxon>
        <taxon>Acidobacteriota</taxon>
        <taxon>Terriglobia</taxon>
        <taxon>Terriglobales</taxon>
        <taxon>Acidobacteriaceae</taxon>
        <taxon>Tunturiibacter</taxon>
    </lineage>
</organism>
<accession>A0A7W8IGK1</accession>
<gene>
    <name evidence="1" type="ORF">HDF09_001441</name>
</gene>
<dbReference type="AlphaFoldDB" id="A0A7W8IGK1"/>
<reference evidence="1" key="1">
    <citation type="submission" date="2020-08" db="EMBL/GenBank/DDBJ databases">
        <title>Genomic Encyclopedia of Type Strains, Phase IV (KMG-V): Genome sequencing to study the core and pangenomes of soil and plant-associated prokaryotes.</title>
        <authorList>
            <person name="Whitman W."/>
        </authorList>
    </citation>
    <scope>NUCLEOTIDE SEQUENCE [LARGE SCALE GENOMIC DNA]</scope>
    <source>
        <strain evidence="1">M8UP27</strain>
    </source>
</reference>
<evidence type="ECO:0000313" key="2">
    <source>
        <dbReference type="Proteomes" id="UP000568106"/>
    </source>
</evidence>
<keyword evidence="2" id="KW-1185">Reference proteome</keyword>
<comment type="caution">
    <text evidence="1">The sequence shown here is derived from an EMBL/GenBank/DDBJ whole genome shotgun (WGS) entry which is preliminary data.</text>
</comment>
<sequence length="199" mass="21946">MSDLKFAQSARRNLLAPVLLAFLILGITLALVMRFTPHKTADLDILHTTVYPAHTVFKGESILVGHDQGQDDLYVLTTLRITDGLRLPLFLKDFTATLTTGDGQEITTSAVEKDDFANLYTSFPALKPLASEPLLRETMISPGQSAEGMILLHFPVKQDVWDHRRTAILNVDLYHQGKQAVMISRASEAVPNPAPKVAN</sequence>
<dbReference type="Proteomes" id="UP000568106">
    <property type="component" value="Unassembled WGS sequence"/>
</dbReference>
<dbReference type="EMBL" id="JACHDY010000002">
    <property type="protein sequence ID" value="MBB5316772.1"/>
    <property type="molecule type" value="Genomic_DNA"/>
</dbReference>
<evidence type="ECO:0000313" key="1">
    <source>
        <dbReference type="EMBL" id="MBB5316772.1"/>
    </source>
</evidence>
<proteinExistence type="predicted"/>